<dbReference type="NCBIfam" id="TIGR02466">
    <property type="entry name" value="TIGR02466 family protein"/>
    <property type="match status" value="1"/>
</dbReference>
<sequence length="226" mass="25441">MNTATVSPPADTEERPADAPARQIKVGVMPLFSTWVYCCEDGPRNLNGPLEELAHHLMQDERNAGHRTNTRGWHYADDLFRLDEPVVEAFRGYMEQHVQAFLNHFRPAGRKKQDRFRLEGWVNVNRAGDFNVLHCHPGSFLSAVYYVRVPQPIQGGEIVFRDPRGPAVAMYETPGIDLPWVGNGLGLPFTPATGQLLLFPAWLEHRVEPFEGAGERISIAFNVTNP</sequence>
<keyword evidence="2" id="KW-1185">Reference proteome</keyword>
<evidence type="ECO:0000313" key="2">
    <source>
        <dbReference type="Proteomes" id="UP000192920"/>
    </source>
</evidence>
<gene>
    <name evidence="1" type="ORF">SAMN02745746_00969</name>
</gene>
<reference evidence="2" key="1">
    <citation type="submission" date="2017-04" db="EMBL/GenBank/DDBJ databases">
        <authorList>
            <person name="Varghese N."/>
            <person name="Submissions S."/>
        </authorList>
    </citation>
    <scope>NUCLEOTIDE SEQUENCE [LARGE SCALE GENOMIC DNA]</scope>
    <source>
        <strain evidence="2">DSM 22618</strain>
    </source>
</reference>
<evidence type="ECO:0008006" key="3">
    <source>
        <dbReference type="Google" id="ProtNLM"/>
    </source>
</evidence>
<dbReference type="RefSeq" id="WP_159453017.1">
    <property type="nucleotide sequence ID" value="NZ_FXAG01000004.1"/>
</dbReference>
<accession>A0A1Y6BDF5</accession>
<dbReference type="Proteomes" id="UP000192920">
    <property type="component" value="Unassembled WGS sequence"/>
</dbReference>
<dbReference type="Gene3D" id="2.60.120.620">
    <property type="entry name" value="q2cbj1_9rhob like domain"/>
    <property type="match status" value="1"/>
</dbReference>
<dbReference type="STRING" id="1123014.SAMN02745746_00969"/>
<dbReference type="Pfam" id="PF13759">
    <property type="entry name" value="2OG-FeII_Oxy_5"/>
    <property type="match status" value="1"/>
</dbReference>
<proteinExistence type="predicted"/>
<name>A0A1Y6BDF5_9NEIS</name>
<dbReference type="InterPro" id="IPR012668">
    <property type="entry name" value="CHP02466"/>
</dbReference>
<evidence type="ECO:0000313" key="1">
    <source>
        <dbReference type="EMBL" id="SMF05766.1"/>
    </source>
</evidence>
<dbReference type="EMBL" id="FXAG01000004">
    <property type="protein sequence ID" value="SMF05766.1"/>
    <property type="molecule type" value="Genomic_DNA"/>
</dbReference>
<dbReference type="AlphaFoldDB" id="A0A1Y6BDF5"/>
<organism evidence="1 2">
    <name type="scientific">Pseudogulbenkiania subflava DSM 22618</name>
    <dbReference type="NCBI Taxonomy" id="1123014"/>
    <lineage>
        <taxon>Bacteria</taxon>
        <taxon>Pseudomonadati</taxon>
        <taxon>Pseudomonadota</taxon>
        <taxon>Betaproteobacteria</taxon>
        <taxon>Neisseriales</taxon>
        <taxon>Chromobacteriaceae</taxon>
        <taxon>Pseudogulbenkiania</taxon>
    </lineage>
</organism>
<protein>
    <recommendedName>
        <fullName evidence="3">2OG-Fe(II) oxygenase superfamily protein</fullName>
    </recommendedName>
</protein>